<keyword evidence="4" id="KW-1185">Reference proteome</keyword>
<evidence type="ECO:0000313" key="3">
    <source>
        <dbReference type="EMBL" id="KAH0556317.1"/>
    </source>
</evidence>
<feature type="domain" description="LDB19 N-terminal" evidence="2">
    <location>
        <begin position="108"/>
        <end position="280"/>
    </location>
</feature>
<dbReference type="Pfam" id="PF13002">
    <property type="entry name" value="LDB19"/>
    <property type="match status" value="1"/>
</dbReference>
<dbReference type="EMBL" id="JAGHQM010001141">
    <property type="protein sequence ID" value="KAH0556317.1"/>
    <property type="molecule type" value="Genomic_DNA"/>
</dbReference>
<comment type="caution">
    <text evidence="3">The sequence shown here is derived from an EMBL/GenBank/DDBJ whole genome shotgun (WGS) entry which is preliminary data.</text>
</comment>
<dbReference type="InterPro" id="IPR050357">
    <property type="entry name" value="Arrestin_domain-protein"/>
</dbReference>
<dbReference type="GO" id="GO:0031625">
    <property type="term" value="F:ubiquitin protein ligase binding"/>
    <property type="evidence" value="ECO:0007669"/>
    <property type="project" value="TreeGrafter"/>
</dbReference>
<accession>A0A9P8L8K7</accession>
<dbReference type="PANTHER" id="PTHR11188">
    <property type="entry name" value="ARRESTIN DOMAIN CONTAINING PROTEIN"/>
    <property type="match status" value="1"/>
</dbReference>
<dbReference type="InterPro" id="IPR014752">
    <property type="entry name" value="Arrestin-like_C"/>
</dbReference>
<dbReference type="Gene3D" id="2.60.40.640">
    <property type="match status" value="1"/>
</dbReference>
<dbReference type="GO" id="GO:0005829">
    <property type="term" value="C:cytosol"/>
    <property type="evidence" value="ECO:0007669"/>
    <property type="project" value="TreeGrafter"/>
</dbReference>
<dbReference type="GO" id="GO:0005886">
    <property type="term" value="C:plasma membrane"/>
    <property type="evidence" value="ECO:0007669"/>
    <property type="project" value="TreeGrafter"/>
</dbReference>
<feature type="region of interest" description="Disordered" evidence="1">
    <location>
        <begin position="1"/>
        <end position="65"/>
    </location>
</feature>
<evidence type="ECO:0000256" key="1">
    <source>
        <dbReference type="SAM" id="MobiDB-lite"/>
    </source>
</evidence>
<evidence type="ECO:0000313" key="4">
    <source>
        <dbReference type="Proteomes" id="UP000750711"/>
    </source>
</evidence>
<dbReference type="SUPFAM" id="SSF81296">
    <property type="entry name" value="E set domains"/>
    <property type="match status" value="1"/>
</dbReference>
<dbReference type="AlphaFoldDB" id="A0A9P8L8K7"/>
<name>A0A9P8L8K7_9PEZI</name>
<dbReference type="InterPro" id="IPR024391">
    <property type="entry name" value="LDB19_N"/>
</dbReference>
<dbReference type="GO" id="GO:0030674">
    <property type="term" value="F:protein-macromolecule adaptor activity"/>
    <property type="evidence" value="ECO:0007669"/>
    <property type="project" value="TreeGrafter"/>
</dbReference>
<organism evidence="3 4">
    <name type="scientific">Trichoglossum hirsutum</name>
    <dbReference type="NCBI Taxonomy" id="265104"/>
    <lineage>
        <taxon>Eukaryota</taxon>
        <taxon>Fungi</taxon>
        <taxon>Dikarya</taxon>
        <taxon>Ascomycota</taxon>
        <taxon>Pezizomycotina</taxon>
        <taxon>Geoglossomycetes</taxon>
        <taxon>Geoglossales</taxon>
        <taxon>Geoglossaceae</taxon>
        <taxon>Trichoglossum</taxon>
    </lineage>
</organism>
<sequence>MPGKLSLASLSGRSPASSIDSATGEVRQFRRSSFDRPHHDQRRPSTSSKSSGAKGSGGNKRLQTSIGIDIESPPLVLYGNASNSSGALLSGRLKLMVAEHWVQIDRCKMTLVGRATTRKPVSSHCPDCTTRVNELNEWNFLTEGALLKNGVHDYPFSYLVQGRLPATTHGSLGSIEYSLVALATTSSGEEIKYEHPIKIQRALYPASDRTSIRIFPPTSLTAHIVLPSMVHPIGGFPIRLRLEGVTQKQKQTRWKVRRVVWRIEEHSSVISPACSRHSAKLGGEGKGVLYEDIHTVGSDEIKSGWKTDFESGDGMVEMEFTAAMKSGSNHVSCDVESPSRLVISHNLIIEMVVVEEHCPNRNTRMVTPTGAARVLRMQFRMVVTERSGLGISWDEEQPPTYGDVPESPPTYSQFDDYDLVQDGMETFYINQI</sequence>
<feature type="compositionally biased region" description="Polar residues" evidence="1">
    <location>
        <begin position="8"/>
        <end position="21"/>
    </location>
</feature>
<dbReference type="Proteomes" id="UP000750711">
    <property type="component" value="Unassembled WGS sequence"/>
</dbReference>
<dbReference type="PANTHER" id="PTHR11188:SF76">
    <property type="entry name" value="PROTEIN LDB19"/>
    <property type="match status" value="1"/>
</dbReference>
<gene>
    <name evidence="3" type="ORF">GP486_005754</name>
</gene>
<reference evidence="3" key="1">
    <citation type="submission" date="2021-03" db="EMBL/GenBank/DDBJ databases">
        <title>Comparative genomics and phylogenomic investigation of the class Geoglossomycetes provide insights into ecological specialization and systematics.</title>
        <authorList>
            <person name="Melie T."/>
            <person name="Pirro S."/>
            <person name="Miller A.N."/>
            <person name="Quandt A."/>
        </authorList>
    </citation>
    <scope>NUCLEOTIDE SEQUENCE</scope>
    <source>
        <strain evidence="3">CAQ_001_2017</strain>
    </source>
</reference>
<dbReference type="InterPro" id="IPR014756">
    <property type="entry name" value="Ig_E-set"/>
</dbReference>
<proteinExistence type="predicted"/>
<evidence type="ECO:0000259" key="2">
    <source>
        <dbReference type="Pfam" id="PF13002"/>
    </source>
</evidence>
<dbReference type="GO" id="GO:0070086">
    <property type="term" value="P:ubiquitin-dependent endocytosis"/>
    <property type="evidence" value="ECO:0007669"/>
    <property type="project" value="TreeGrafter"/>
</dbReference>
<protein>
    <recommendedName>
        <fullName evidence="2">LDB19 N-terminal domain-containing protein</fullName>
    </recommendedName>
</protein>